<dbReference type="InterPro" id="IPR027417">
    <property type="entry name" value="P-loop_NTPase"/>
</dbReference>
<dbReference type="GeneTree" id="ENSGT00740000115564"/>
<evidence type="ECO:0000313" key="5">
    <source>
        <dbReference type="Proteomes" id="UP000007635"/>
    </source>
</evidence>
<proteinExistence type="predicted"/>
<dbReference type="GO" id="GO:0019205">
    <property type="term" value="F:nucleobase-containing compound kinase activity"/>
    <property type="evidence" value="ECO:0007669"/>
    <property type="project" value="InterPro"/>
</dbReference>
<accession>G3PC74</accession>
<protein>
    <submittedName>
        <fullName evidence="4">Adenylate kinase 9</fullName>
    </submittedName>
</protein>
<dbReference type="SUPFAM" id="SSF52540">
    <property type="entry name" value="P-loop containing nucleoside triphosphate hydrolases"/>
    <property type="match status" value="2"/>
</dbReference>
<evidence type="ECO:0000313" key="4">
    <source>
        <dbReference type="Ensembl" id="ENSGACP00000015198.3"/>
    </source>
</evidence>
<evidence type="ECO:0000256" key="3">
    <source>
        <dbReference type="ARBA" id="ARBA00022777"/>
    </source>
</evidence>
<dbReference type="InParanoid" id="G3PC74"/>
<organism evidence="4 5">
    <name type="scientific">Gasterosteus aculeatus aculeatus</name>
    <name type="common">three-spined stickleback</name>
    <dbReference type="NCBI Taxonomy" id="481459"/>
    <lineage>
        <taxon>Eukaryota</taxon>
        <taxon>Metazoa</taxon>
        <taxon>Chordata</taxon>
        <taxon>Craniata</taxon>
        <taxon>Vertebrata</taxon>
        <taxon>Euteleostomi</taxon>
        <taxon>Actinopterygii</taxon>
        <taxon>Neopterygii</taxon>
        <taxon>Teleostei</taxon>
        <taxon>Neoteleostei</taxon>
        <taxon>Acanthomorphata</taxon>
        <taxon>Eupercaria</taxon>
        <taxon>Perciformes</taxon>
        <taxon>Cottioidei</taxon>
        <taxon>Gasterosteales</taxon>
        <taxon>Gasterosteidae</taxon>
        <taxon>Gasterosteus</taxon>
    </lineage>
</organism>
<dbReference type="GO" id="GO:0006139">
    <property type="term" value="P:nucleobase-containing compound metabolic process"/>
    <property type="evidence" value="ECO:0007669"/>
    <property type="project" value="InterPro"/>
</dbReference>
<evidence type="ECO:0000256" key="2">
    <source>
        <dbReference type="ARBA" id="ARBA00022741"/>
    </source>
</evidence>
<reference evidence="4" key="3">
    <citation type="submission" date="2025-09" db="UniProtKB">
        <authorList>
            <consortium name="Ensembl"/>
        </authorList>
    </citation>
    <scope>IDENTIFICATION</scope>
</reference>
<dbReference type="AlphaFoldDB" id="G3PC74"/>
<keyword evidence="2" id="KW-0547">Nucleotide-binding</keyword>
<keyword evidence="1" id="KW-0808">Transferase</keyword>
<dbReference type="eggNOG" id="KOG3078">
    <property type="taxonomic scope" value="Eukaryota"/>
</dbReference>
<reference evidence="4 5" key="1">
    <citation type="journal article" date="2021" name="G3 (Bethesda)">
        <title>Improved contiguity of the threespine stickleback genome using long-read sequencing.</title>
        <authorList>
            <person name="Nath S."/>
            <person name="Shaw D.E."/>
            <person name="White M.A."/>
        </authorList>
    </citation>
    <scope>NUCLEOTIDE SEQUENCE [LARGE SCALE GENOMIC DNA]</scope>
    <source>
        <strain evidence="4 5">Lake Benthic</strain>
    </source>
</reference>
<name>G3PC74_GASAC</name>
<dbReference type="InterPro" id="IPR000850">
    <property type="entry name" value="Adenylat/UMP-CMP_kin"/>
</dbReference>
<keyword evidence="5" id="KW-1185">Reference proteome</keyword>
<evidence type="ECO:0000256" key="1">
    <source>
        <dbReference type="ARBA" id="ARBA00022679"/>
    </source>
</evidence>
<dbReference type="Bgee" id="ENSGACG00000011491">
    <property type="expression patterns" value="Expressed in mesonephros and 1 other cell type or tissue"/>
</dbReference>
<dbReference type="OMA" id="LFTTVMD"/>
<dbReference type="Proteomes" id="UP000007635">
    <property type="component" value="Chromosome XVIII"/>
</dbReference>
<dbReference type="PANTHER" id="PTHR23359">
    <property type="entry name" value="NUCLEOTIDE KINASE"/>
    <property type="match status" value="1"/>
</dbReference>
<sequence length="458" mass="52351">LTSHRELQRRPDRFVDNIIEDEAERETLLAKPTCFLIVGRPGVGKSTLAKNIAESCKCILIDGKQNSCISEDMVLQLILARLNSADVEHYGKSLSSIGFCILQLELIKNLKLTPDFIINIKCADKDLVHRLSRLKLHPETGQLYNRGQWMRVEEFNKKRENKDEEVEEEEEDEQVWLLGKKQLLQLLSPSLFQDDLLRSMSSSRAVAPGFRWRRSRWSQTCPVALREGKVISGKPEFCVGFQDKLYLLSSQEAYQKFVTNPRQYLLPPMPRPPCRVSIIGPPKAGKSTLCKLLAQHYNASVLDMEVLVQPLLAKVEQETKQILHNFPRNHVLFSTSASESTIQHTFEHVTHESPSFATAQYTIFVLLFPVTEDHPEVHAMVQSALEEARHMSTSPVGLHAEVLENFTYTGFLVIRKRFPFLPFHVAIGHLLSTTNTFQSIPSIEHLTKVRVWPKMQYT</sequence>
<dbReference type="Gene3D" id="3.40.50.300">
    <property type="entry name" value="P-loop containing nucleotide triphosphate hydrolases"/>
    <property type="match status" value="2"/>
</dbReference>
<reference evidence="4" key="2">
    <citation type="submission" date="2025-08" db="UniProtKB">
        <authorList>
            <consortium name="Ensembl"/>
        </authorList>
    </citation>
    <scope>IDENTIFICATION</scope>
</reference>
<dbReference type="Ensembl" id="ENSGACT00000015227.3">
    <property type="protein sequence ID" value="ENSGACP00000015198.3"/>
    <property type="gene ID" value="ENSGACG00000037592.1"/>
</dbReference>
<keyword evidence="3" id="KW-0418">Kinase</keyword>
<dbReference type="GO" id="GO:0005524">
    <property type="term" value="F:ATP binding"/>
    <property type="evidence" value="ECO:0007669"/>
    <property type="project" value="InterPro"/>
</dbReference>
<dbReference type="STRING" id="69293.ENSGACP00000015198"/>